<dbReference type="AlphaFoldDB" id="A0A8C3WX84"/>
<reference evidence="1" key="2">
    <citation type="submission" date="2025-09" db="UniProtKB">
        <authorList>
            <consortium name="Ensembl"/>
        </authorList>
    </citation>
    <scope>IDENTIFICATION</scope>
</reference>
<protein>
    <submittedName>
        <fullName evidence="1">Uncharacterized protein</fullName>
    </submittedName>
</protein>
<proteinExistence type="predicted"/>
<evidence type="ECO:0000313" key="2">
    <source>
        <dbReference type="Proteomes" id="UP000694540"/>
    </source>
</evidence>
<keyword evidence="2" id="KW-1185">Reference proteome</keyword>
<sequence>MGSFMALSCVDVLLPWSNPAFRCQERAQTTNWKVTLKTIQKGIHQTGMYLIIALTFWGEGGALQV</sequence>
<name>A0A8C3WX84_9CETA</name>
<organism evidence="1 2">
    <name type="scientific">Catagonus wagneri</name>
    <name type="common">Chacoan peccary</name>
    <dbReference type="NCBI Taxonomy" id="51154"/>
    <lineage>
        <taxon>Eukaryota</taxon>
        <taxon>Metazoa</taxon>
        <taxon>Chordata</taxon>
        <taxon>Craniata</taxon>
        <taxon>Vertebrata</taxon>
        <taxon>Euteleostomi</taxon>
        <taxon>Mammalia</taxon>
        <taxon>Eutheria</taxon>
        <taxon>Laurasiatheria</taxon>
        <taxon>Artiodactyla</taxon>
        <taxon>Suina</taxon>
        <taxon>Tayassuidae</taxon>
        <taxon>Catagonus</taxon>
    </lineage>
</organism>
<dbReference type="Ensembl" id="ENSCWAT00000020546.1">
    <property type="protein sequence ID" value="ENSCWAP00000018932.1"/>
    <property type="gene ID" value="ENSCWAG00000014548.1"/>
</dbReference>
<dbReference type="Proteomes" id="UP000694540">
    <property type="component" value="Unplaced"/>
</dbReference>
<reference evidence="1" key="1">
    <citation type="submission" date="2025-08" db="UniProtKB">
        <authorList>
            <consortium name="Ensembl"/>
        </authorList>
    </citation>
    <scope>IDENTIFICATION</scope>
</reference>
<accession>A0A8C3WX84</accession>
<evidence type="ECO:0000313" key="1">
    <source>
        <dbReference type="Ensembl" id="ENSCWAP00000018932.1"/>
    </source>
</evidence>